<proteinExistence type="predicted"/>
<evidence type="ECO:0000313" key="1">
    <source>
        <dbReference type="Ensembl" id="ENSMMUP00000070175.1"/>
    </source>
</evidence>
<dbReference type="VEuPathDB" id="HostDB:ENSMMUG00000055827"/>
<accession>A0A5F7ZZT9</accession>
<dbReference type="AlphaFoldDB" id="A0A5F7ZZT9"/>
<name>A0A5F7ZZT9_MACMU</name>
<dbReference type="GeneTree" id="ENSGT01150000287333"/>
<dbReference type="PaxDb" id="9544-ENSMMUP00000041257"/>
<evidence type="ECO:0000313" key="2">
    <source>
        <dbReference type="Proteomes" id="UP000006718"/>
    </source>
</evidence>
<sequence length="104" mass="11395">VSWDYRCPPPGLANFCVFSRDGVSPCWPGWSPTPGLKRSSRLSLPKCWNYRCKPLCPVSCPFLKEGPERLAPALGLMSSPVYPLTAAVRWGSCSYLGPGPLLCH</sequence>
<reference evidence="1" key="3">
    <citation type="submission" date="2025-08" db="UniProtKB">
        <authorList>
            <consortium name="Ensembl"/>
        </authorList>
    </citation>
    <scope>IDENTIFICATION</scope>
    <source>
        <strain evidence="1">17573</strain>
    </source>
</reference>
<reference evidence="2" key="1">
    <citation type="journal article" date="2007" name="Science">
        <title>Evolutionary and biomedical insights from the rhesus macaque genome.</title>
        <authorList>
            <person name="Gibbs R.A."/>
            <person name="Rogers J."/>
            <person name="Katze M.G."/>
            <person name="Bumgarner R."/>
            <person name="Weinstock G.M."/>
            <person name="Mardis E.R."/>
            <person name="Remington K.A."/>
            <person name="Strausberg R.L."/>
            <person name="Venter J.C."/>
            <person name="Wilson R.K."/>
            <person name="Batzer M.A."/>
            <person name="Bustamante C.D."/>
            <person name="Eichler E.E."/>
            <person name="Hahn M.W."/>
            <person name="Hardison R.C."/>
            <person name="Makova K.D."/>
            <person name="Miller W."/>
            <person name="Milosavljevic A."/>
            <person name="Palermo R.E."/>
            <person name="Siepel A."/>
            <person name="Sikela J.M."/>
            <person name="Attaway T."/>
            <person name="Bell S."/>
            <person name="Bernard K.E."/>
            <person name="Buhay C.J."/>
            <person name="Chandrabose M.N."/>
            <person name="Dao M."/>
            <person name="Davis C."/>
            <person name="Delehaunty K.D."/>
            <person name="Ding Y."/>
            <person name="Dinh H.H."/>
            <person name="Dugan-Rocha S."/>
            <person name="Fulton L.A."/>
            <person name="Gabisi R.A."/>
            <person name="Garner T.T."/>
            <person name="Godfrey J."/>
            <person name="Hawes A.C."/>
            <person name="Hernandez J."/>
            <person name="Hines S."/>
            <person name="Holder M."/>
            <person name="Hume J."/>
            <person name="Jhangiani S.N."/>
            <person name="Joshi V."/>
            <person name="Khan Z.M."/>
            <person name="Kirkness E.F."/>
            <person name="Cree A."/>
            <person name="Fowler R.G."/>
            <person name="Lee S."/>
            <person name="Lewis L.R."/>
            <person name="Li Z."/>
            <person name="Liu Y.-S."/>
            <person name="Moore S.M."/>
            <person name="Muzny D."/>
            <person name="Nazareth L.V."/>
            <person name="Ngo D.N."/>
            <person name="Okwuonu G.O."/>
            <person name="Pai G."/>
            <person name="Parker D."/>
            <person name="Paul H.A."/>
            <person name="Pfannkoch C."/>
            <person name="Pohl C.S."/>
            <person name="Rogers Y.-H.C."/>
            <person name="Ruiz S.J."/>
            <person name="Sabo A."/>
            <person name="Santibanez J."/>
            <person name="Schneider B.W."/>
            <person name="Smith S.M."/>
            <person name="Sodergren E."/>
            <person name="Svatek A.F."/>
            <person name="Utterback T.R."/>
            <person name="Vattathil S."/>
            <person name="Warren W."/>
            <person name="White C.S."/>
            <person name="Chinwalla A.T."/>
            <person name="Feng Y."/>
            <person name="Halpern A.L."/>
            <person name="Hillier L.W."/>
            <person name="Huang X."/>
            <person name="Minx P."/>
            <person name="Nelson J.O."/>
            <person name="Pepin K.H."/>
            <person name="Qin X."/>
            <person name="Sutton G.G."/>
            <person name="Venter E."/>
            <person name="Walenz B.P."/>
            <person name="Wallis J.W."/>
            <person name="Worley K.C."/>
            <person name="Yang S.-P."/>
            <person name="Jones S.M."/>
            <person name="Marra M.A."/>
            <person name="Rocchi M."/>
            <person name="Schein J.E."/>
            <person name="Baertsch R."/>
            <person name="Clarke L."/>
            <person name="Csuros M."/>
            <person name="Glasscock J."/>
            <person name="Harris R.A."/>
            <person name="Havlak P."/>
            <person name="Jackson A.R."/>
            <person name="Jiang H."/>
            <person name="Liu Y."/>
            <person name="Messina D.N."/>
            <person name="Shen Y."/>
            <person name="Song H.X.-Z."/>
            <person name="Wylie T."/>
            <person name="Zhang L."/>
            <person name="Birney E."/>
            <person name="Han K."/>
            <person name="Konkel M.K."/>
            <person name="Lee J."/>
            <person name="Smit A.F.A."/>
            <person name="Ullmer B."/>
            <person name="Wang H."/>
            <person name="Xing J."/>
            <person name="Burhans R."/>
            <person name="Cheng Z."/>
            <person name="Karro J.E."/>
            <person name="Ma J."/>
            <person name="Raney B."/>
            <person name="She X."/>
            <person name="Cox M.J."/>
            <person name="Demuth J.P."/>
            <person name="Dumas L.J."/>
            <person name="Han S.-G."/>
            <person name="Hopkins J."/>
            <person name="Karimpour-Fard A."/>
            <person name="Kim Y.H."/>
            <person name="Pollack J.R."/>
            <person name="Vinar T."/>
            <person name="Addo-Quaye C."/>
            <person name="Degenhardt J."/>
            <person name="Denby A."/>
            <person name="Hubisz M.J."/>
            <person name="Indap A."/>
            <person name="Kosiol C."/>
            <person name="Lahn B.T."/>
            <person name="Lawson H.A."/>
            <person name="Marklein A."/>
            <person name="Nielsen R."/>
            <person name="Vallender E.J."/>
            <person name="Clark A.G."/>
            <person name="Ferguson B."/>
            <person name="Hernandez R.D."/>
            <person name="Hirani K."/>
            <person name="Kehrer-Sawatzki H."/>
            <person name="Kolb J."/>
            <person name="Patil S."/>
            <person name="Pu L.-L."/>
            <person name="Ren Y."/>
            <person name="Smith D.G."/>
            <person name="Wheeler D.A."/>
            <person name="Schenck I."/>
            <person name="Ball E.V."/>
            <person name="Chen R."/>
            <person name="Cooper D.N."/>
            <person name="Giardine B."/>
            <person name="Hsu F."/>
            <person name="Kent W.J."/>
            <person name="Lesk A."/>
            <person name="Nelson D.L."/>
            <person name="O'brien W.E."/>
            <person name="Pruefer K."/>
            <person name="Stenson P.D."/>
            <person name="Wallace J.C."/>
            <person name="Ke H."/>
            <person name="Liu X.-M."/>
            <person name="Wang P."/>
            <person name="Xiang A.P."/>
            <person name="Yang F."/>
            <person name="Barber G.P."/>
            <person name="Haussler D."/>
            <person name="Karolchik D."/>
            <person name="Kern A.D."/>
            <person name="Kuhn R.M."/>
            <person name="Smith K.E."/>
            <person name="Zwieg A.S."/>
        </authorList>
    </citation>
    <scope>NUCLEOTIDE SEQUENCE [LARGE SCALE GENOMIC DNA]</scope>
    <source>
        <strain evidence="2">17573</strain>
    </source>
</reference>
<dbReference type="Ensembl" id="ENSMMUT00000107097.1">
    <property type="protein sequence ID" value="ENSMMUP00000070175.1"/>
    <property type="gene ID" value="ENSMMUG00000055827.1"/>
</dbReference>
<reference evidence="1" key="2">
    <citation type="submission" date="2019-01" db="EMBL/GenBank/DDBJ databases">
        <authorList>
            <person name="Graves T."/>
            <person name="Eichler E.E."/>
            <person name="Wilson R.K."/>
        </authorList>
    </citation>
    <scope>NUCLEOTIDE SEQUENCE [LARGE SCALE GENOMIC DNA]</scope>
    <source>
        <strain evidence="1">17573</strain>
    </source>
</reference>
<organism evidence="1 2">
    <name type="scientific">Macaca mulatta</name>
    <name type="common">Rhesus macaque</name>
    <dbReference type="NCBI Taxonomy" id="9544"/>
    <lineage>
        <taxon>Eukaryota</taxon>
        <taxon>Metazoa</taxon>
        <taxon>Chordata</taxon>
        <taxon>Craniata</taxon>
        <taxon>Vertebrata</taxon>
        <taxon>Euteleostomi</taxon>
        <taxon>Mammalia</taxon>
        <taxon>Eutheria</taxon>
        <taxon>Euarchontoglires</taxon>
        <taxon>Primates</taxon>
        <taxon>Haplorrhini</taxon>
        <taxon>Catarrhini</taxon>
        <taxon>Cercopithecidae</taxon>
        <taxon>Cercopithecinae</taxon>
        <taxon>Macaca</taxon>
    </lineage>
</organism>
<dbReference type="PANTHER" id="PTHR46254">
    <property type="entry name" value="PROTEIN GVQW1-RELATED"/>
    <property type="match status" value="1"/>
</dbReference>
<reference evidence="1" key="4">
    <citation type="submission" date="2025-09" db="UniProtKB">
        <authorList>
            <consortium name="Ensembl"/>
        </authorList>
    </citation>
    <scope>IDENTIFICATION</scope>
    <source>
        <strain evidence="1">17573</strain>
    </source>
</reference>
<keyword evidence="2" id="KW-1185">Reference proteome</keyword>
<protein>
    <submittedName>
        <fullName evidence="1">Uncharacterized protein</fullName>
    </submittedName>
</protein>
<dbReference type="Proteomes" id="UP000006718">
    <property type="component" value="Chromosome 3"/>
</dbReference>
<dbReference type="InParanoid" id="A0A5F7ZZT9"/>